<evidence type="ECO:0000256" key="5">
    <source>
        <dbReference type="SAM" id="MobiDB-lite"/>
    </source>
</evidence>
<dbReference type="SUPFAM" id="SSF103473">
    <property type="entry name" value="MFS general substrate transporter"/>
    <property type="match status" value="1"/>
</dbReference>
<keyword evidence="8" id="KW-1185">Reference proteome</keyword>
<feature type="transmembrane region" description="Helical" evidence="6">
    <location>
        <begin position="340"/>
        <end position="359"/>
    </location>
</feature>
<evidence type="ECO:0000313" key="8">
    <source>
        <dbReference type="Proteomes" id="UP001165090"/>
    </source>
</evidence>
<feature type="non-terminal residue" evidence="7">
    <location>
        <position position="1"/>
    </location>
</feature>
<feature type="region of interest" description="Disordered" evidence="5">
    <location>
        <begin position="80"/>
        <end position="105"/>
    </location>
</feature>
<evidence type="ECO:0008006" key="9">
    <source>
        <dbReference type="Google" id="ProtNLM"/>
    </source>
</evidence>
<keyword evidence="3 6" id="KW-1133">Transmembrane helix</keyword>
<dbReference type="InterPro" id="IPR044772">
    <property type="entry name" value="NO3_transporter"/>
</dbReference>
<feature type="transmembrane region" description="Helical" evidence="6">
    <location>
        <begin position="314"/>
        <end position="333"/>
    </location>
</feature>
<proteinExistence type="predicted"/>
<name>A0ABQ5SIQ4_9CHLO</name>
<protein>
    <recommendedName>
        <fullName evidence="9">Major facilitator superfamily (MFS) profile domain-containing protein</fullName>
    </recommendedName>
</protein>
<comment type="caution">
    <text evidence="7">The sequence shown here is derived from an EMBL/GenBank/DDBJ whole genome shotgun (WGS) entry which is preliminary data.</text>
</comment>
<comment type="subcellular location">
    <subcellularLocation>
        <location evidence="1">Membrane</location>
        <topology evidence="1">Multi-pass membrane protein</topology>
    </subcellularLocation>
</comment>
<keyword evidence="2 6" id="KW-0812">Transmembrane</keyword>
<evidence type="ECO:0000256" key="1">
    <source>
        <dbReference type="ARBA" id="ARBA00004141"/>
    </source>
</evidence>
<dbReference type="InterPro" id="IPR036259">
    <property type="entry name" value="MFS_trans_sf"/>
</dbReference>
<dbReference type="Gene3D" id="1.20.1250.20">
    <property type="entry name" value="MFS general substrate transporter like domains"/>
    <property type="match status" value="1"/>
</dbReference>
<evidence type="ECO:0000256" key="2">
    <source>
        <dbReference type="ARBA" id="ARBA00022692"/>
    </source>
</evidence>
<feature type="transmembrane region" description="Helical" evidence="6">
    <location>
        <begin position="379"/>
        <end position="396"/>
    </location>
</feature>
<evidence type="ECO:0000256" key="6">
    <source>
        <dbReference type="SAM" id="Phobius"/>
    </source>
</evidence>
<accession>A0ABQ5SIQ4</accession>
<feature type="transmembrane region" description="Helical" evidence="6">
    <location>
        <begin position="408"/>
        <end position="429"/>
    </location>
</feature>
<evidence type="ECO:0000256" key="3">
    <source>
        <dbReference type="ARBA" id="ARBA00022989"/>
    </source>
</evidence>
<feature type="compositionally biased region" description="Gly residues" evidence="5">
    <location>
        <begin position="84"/>
        <end position="104"/>
    </location>
</feature>
<gene>
    <name evidence="7" type="ORF">VaNZ11_014560</name>
</gene>
<reference evidence="7 8" key="1">
    <citation type="journal article" date="2023" name="IScience">
        <title>Expanded male sex-determining region conserved during the evolution of homothallism in the green alga Volvox.</title>
        <authorList>
            <person name="Yamamoto K."/>
            <person name="Matsuzaki R."/>
            <person name="Mahakham W."/>
            <person name="Heman W."/>
            <person name="Sekimoto H."/>
            <person name="Kawachi M."/>
            <person name="Minakuchi Y."/>
            <person name="Toyoda A."/>
            <person name="Nozaki H."/>
        </authorList>
    </citation>
    <scope>NUCLEOTIDE SEQUENCE [LARGE SCALE GENOMIC DNA]</scope>
    <source>
        <strain evidence="7 8">NIES-4468</strain>
    </source>
</reference>
<keyword evidence="4 6" id="KW-0472">Membrane</keyword>
<dbReference type="PANTHER" id="PTHR23515">
    <property type="entry name" value="HIGH-AFFINITY NITRATE TRANSPORTER 2.3"/>
    <property type="match status" value="1"/>
</dbReference>
<dbReference type="Proteomes" id="UP001165090">
    <property type="component" value="Unassembled WGS sequence"/>
</dbReference>
<feature type="compositionally biased region" description="Low complexity" evidence="5">
    <location>
        <begin position="201"/>
        <end position="224"/>
    </location>
</feature>
<feature type="transmembrane region" description="Helical" evidence="6">
    <location>
        <begin position="435"/>
        <end position="460"/>
    </location>
</feature>
<organism evidence="7 8">
    <name type="scientific">Volvox africanus</name>
    <dbReference type="NCBI Taxonomy" id="51714"/>
    <lineage>
        <taxon>Eukaryota</taxon>
        <taxon>Viridiplantae</taxon>
        <taxon>Chlorophyta</taxon>
        <taxon>core chlorophytes</taxon>
        <taxon>Chlorophyceae</taxon>
        <taxon>CS clade</taxon>
        <taxon>Chlamydomonadales</taxon>
        <taxon>Volvocaceae</taxon>
        <taxon>Volvox</taxon>
    </lineage>
</organism>
<evidence type="ECO:0000313" key="7">
    <source>
        <dbReference type="EMBL" id="GLI69843.1"/>
    </source>
</evidence>
<dbReference type="EMBL" id="BSDZ01000089">
    <property type="protein sequence ID" value="GLI69843.1"/>
    <property type="molecule type" value="Genomic_DNA"/>
</dbReference>
<feature type="transmembrane region" description="Helical" evidence="6">
    <location>
        <begin position="472"/>
        <end position="491"/>
    </location>
</feature>
<evidence type="ECO:0000256" key="4">
    <source>
        <dbReference type="ARBA" id="ARBA00023136"/>
    </source>
</evidence>
<feature type="region of interest" description="Disordered" evidence="5">
    <location>
        <begin position="187"/>
        <end position="224"/>
    </location>
</feature>
<sequence length="533" mass="56200">EEVQLQHNRTGSASLRGWSLLGHSDNCPATSQDLKSFASQSLTFSSGPQRVLRKEAATTAAAATATATASSASASAMEELNGVGAPGGTGSRNRGGSGGGGGESAGFRKAFLSPLPCSATQPIAEAYERNSAVHDPAALEMTVAPAAEDAVARGAHANRHLRHFAVVILASNRQYRDSAMIAASGAAATPTLPLRSPPSPSSLSMPTSSPSNRQAQSPSSVQNVASASASVSAVSMPERHPLAPSPLPLPPPAVHFIRTYDLARERTDEVTTYVEWHRSRMQQHSALGTSWLDAVHLFGIALRDYRCLLLSLNYGYNYGAQMALYNLLTLYLFQRYGMSFIAAGALAAMPGLLNAVMQIYGSCLSGLVGRSFGMRGRLWLLWASQSAGGLCCLLLGRCRGGSSGLTATALLLLLFALSTQIAAGATYAIMPYVSYRAFASVMGITSSGGQLGGVLLMLFFFVSRHMSYEQGLFWMGVTILVVSSTLLLLRFPTWGGMLTGAETPYGGFQKEDYYLSESTPAAQDSGPRGEGRS</sequence>